<dbReference type="Proteomes" id="UP000241848">
    <property type="component" value="Unassembled WGS sequence"/>
</dbReference>
<evidence type="ECO:0000259" key="8">
    <source>
        <dbReference type="Pfam" id="PF00892"/>
    </source>
</evidence>
<reference evidence="9 10" key="1">
    <citation type="journal article" date="2014" name="BMC Genomics">
        <title>Comparison of environmental and isolate Sulfobacillus genomes reveals diverse carbon, sulfur, nitrogen, and hydrogen metabolisms.</title>
        <authorList>
            <person name="Justice N.B."/>
            <person name="Norman A."/>
            <person name="Brown C.T."/>
            <person name="Singh A."/>
            <person name="Thomas B.C."/>
            <person name="Banfield J.F."/>
        </authorList>
    </citation>
    <scope>NUCLEOTIDE SEQUENCE [LARGE SCALE GENOMIC DNA]</scope>
    <source>
        <strain evidence="9">AMDSBA3</strain>
    </source>
</reference>
<evidence type="ECO:0000256" key="3">
    <source>
        <dbReference type="ARBA" id="ARBA00022475"/>
    </source>
</evidence>
<keyword evidence="6 7" id="KW-0472">Membrane</keyword>
<dbReference type="InterPro" id="IPR051258">
    <property type="entry name" value="Diverse_Substrate_Transporter"/>
</dbReference>
<feature type="transmembrane region" description="Helical" evidence="7">
    <location>
        <begin position="229"/>
        <end position="249"/>
    </location>
</feature>
<dbReference type="PANTHER" id="PTHR42920:SF5">
    <property type="entry name" value="EAMA DOMAIN-CONTAINING PROTEIN"/>
    <property type="match status" value="1"/>
</dbReference>
<dbReference type="InterPro" id="IPR037185">
    <property type="entry name" value="EmrE-like"/>
</dbReference>
<accession>A0A2T2WHA8</accession>
<gene>
    <name evidence="9" type="ORF">C7B45_09910</name>
</gene>
<evidence type="ECO:0000256" key="7">
    <source>
        <dbReference type="SAM" id="Phobius"/>
    </source>
</evidence>
<evidence type="ECO:0000256" key="1">
    <source>
        <dbReference type="ARBA" id="ARBA00004651"/>
    </source>
</evidence>
<evidence type="ECO:0000256" key="4">
    <source>
        <dbReference type="ARBA" id="ARBA00022692"/>
    </source>
</evidence>
<organism evidence="9 10">
    <name type="scientific">Sulfobacillus acidophilus</name>
    <dbReference type="NCBI Taxonomy" id="53633"/>
    <lineage>
        <taxon>Bacteria</taxon>
        <taxon>Bacillati</taxon>
        <taxon>Bacillota</taxon>
        <taxon>Clostridia</taxon>
        <taxon>Eubacteriales</taxon>
        <taxon>Clostridiales Family XVII. Incertae Sedis</taxon>
        <taxon>Sulfobacillus</taxon>
    </lineage>
</organism>
<evidence type="ECO:0000256" key="6">
    <source>
        <dbReference type="ARBA" id="ARBA00023136"/>
    </source>
</evidence>
<feature type="transmembrane region" description="Helical" evidence="7">
    <location>
        <begin position="106"/>
        <end position="127"/>
    </location>
</feature>
<comment type="subcellular location">
    <subcellularLocation>
        <location evidence="1">Cell membrane</location>
        <topology evidence="1">Multi-pass membrane protein</topology>
    </subcellularLocation>
</comment>
<feature type="transmembrane region" description="Helical" evidence="7">
    <location>
        <begin position="20"/>
        <end position="41"/>
    </location>
</feature>
<evidence type="ECO:0000313" key="10">
    <source>
        <dbReference type="Proteomes" id="UP000241848"/>
    </source>
</evidence>
<feature type="domain" description="EamA" evidence="8">
    <location>
        <begin position="22"/>
        <end position="151"/>
    </location>
</feature>
<dbReference type="InterPro" id="IPR000620">
    <property type="entry name" value="EamA_dom"/>
</dbReference>
<dbReference type="SUPFAM" id="SSF103481">
    <property type="entry name" value="Multidrug resistance efflux transporter EmrE"/>
    <property type="match status" value="2"/>
</dbReference>
<evidence type="ECO:0000313" key="9">
    <source>
        <dbReference type="EMBL" id="PSR21623.1"/>
    </source>
</evidence>
<feature type="domain" description="EamA" evidence="8">
    <location>
        <begin position="161"/>
        <end position="302"/>
    </location>
</feature>
<dbReference type="Pfam" id="PF00892">
    <property type="entry name" value="EamA"/>
    <property type="match status" value="2"/>
</dbReference>
<feature type="transmembrane region" description="Helical" evidence="7">
    <location>
        <begin position="189"/>
        <end position="209"/>
    </location>
</feature>
<feature type="transmembrane region" description="Helical" evidence="7">
    <location>
        <begin position="157"/>
        <end position="177"/>
    </location>
</feature>
<keyword evidence="4 7" id="KW-0812">Transmembrane</keyword>
<dbReference type="AlphaFoldDB" id="A0A2T2WHA8"/>
<dbReference type="GO" id="GO:0005886">
    <property type="term" value="C:plasma membrane"/>
    <property type="evidence" value="ECO:0007669"/>
    <property type="project" value="UniProtKB-SubCell"/>
</dbReference>
<feature type="transmembrane region" description="Helical" evidence="7">
    <location>
        <begin position="261"/>
        <end position="279"/>
    </location>
</feature>
<keyword evidence="3" id="KW-1003">Cell membrane</keyword>
<dbReference type="EMBL" id="PXYV01000030">
    <property type="protein sequence ID" value="PSR21623.1"/>
    <property type="molecule type" value="Genomic_DNA"/>
</dbReference>
<feature type="transmembrane region" description="Helical" evidence="7">
    <location>
        <begin position="134"/>
        <end position="151"/>
    </location>
</feature>
<sequence>MVELERRSPAVPQGGRQRYFWRGLLALIVLTAIWGYCNVVIKELESAIEPALFLMIRYLFVGLLGMPLLMRSPRPNFKRIAQGLAVGVLLAAATLFQAIAMKTIAVDNVAFITALYVVLTPLAMALWRRRKPHRVVALAALVSLLGVGLLVGHLTLAVAAGTLWALFSAIWATLQIIGTAEVSRTMTTIQLTIIEALGAGLTLVVYLAITSGLHAPLLQSLTGHWPLVVWWRLGFLSICGTLVAGWLQVWGQRQLTATEAALTFNLEPVWTALFAWFIFSQWLSWLKLTGAALIIASLIALSVTGEETAALEIADAKAPYREH</sequence>
<comment type="similarity">
    <text evidence="2">Belongs to the EamA transporter family.</text>
</comment>
<evidence type="ECO:0000256" key="2">
    <source>
        <dbReference type="ARBA" id="ARBA00007362"/>
    </source>
</evidence>
<name>A0A2T2WHA8_9FIRM</name>
<feature type="transmembrane region" description="Helical" evidence="7">
    <location>
        <begin position="47"/>
        <end position="69"/>
    </location>
</feature>
<dbReference type="PANTHER" id="PTHR42920">
    <property type="entry name" value="OS03G0707200 PROTEIN-RELATED"/>
    <property type="match status" value="1"/>
</dbReference>
<protein>
    <submittedName>
        <fullName evidence="9">EamA family transporter</fullName>
    </submittedName>
</protein>
<proteinExistence type="inferred from homology"/>
<feature type="transmembrane region" description="Helical" evidence="7">
    <location>
        <begin position="81"/>
        <end position="100"/>
    </location>
</feature>
<comment type="caution">
    <text evidence="9">The sequence shown here is derived from an EMBL/GenBank/DDBJ whole genome shotgun (WGS) entry which is preliminary data.</text>
</comment>
<evidence type="ECO:0000256" key="5">
    <source>
        <dbReference type="ARBA" id="ARBA00022989"/>
    </source>
</evidence>
<keyword evidence="5 7" id="KW-1133">Transmembrane helix</keyword>
<feature type="transmembrane region" description="Helical" evidence="7">
    <location>
        <begin position="285"/>
        <end position="303"/>
    </location>
</feature>